<comment type="caution">
    <text evidence="2">The sequence shown here is derived from an EMBL/GenBank/DDBJ whole genome shotgun (WGS) entry which is preliminary data.</text>
</comment>
<feature type="compositionally biased region" description="Basic and acidic residues" evidence="1">
    <location>
        <begin position="171"/>
        <end position="180"/>
    </location>
</feature>
<accession>A0A1Q8ZRM1</accession>
<evidence type="ECO:0000313" key="2">
    <source>
        <dbReference type="EMBL" id="OLP44725.1"/>
    </source>
</evidence>
<keyword evidence="3" id="KW-1185">Reference proteome</keyword>
<dbReference type="OrthoDB" id="7864318at2"/>
<dbReference type="AlphaFoldDB" id="A0A1Q8ZRM1"/>
<evidence type="ECO:0000256" key="1">
    <source>
        <dbReference type="SAM" id="MobiDB-lite"/>
    </source>
</evidence>
<organism evidence="2 3">
    <name type="scientific">Rhizobium oryziradicis</name>
    <dbReference type="NCBI Taxonomy" id="1867956"/>
    <lineage>
        <taxon>Bacteria</taxon>
        <taxon>Pseudomonadati</taxon>
        <taxon>Pseudomonadota</taxon>
        <taxon>Alphaproteobacteria</taxon>
        <taxon>Hyphomicrobiales</taxon>
        <taxon>Rhizobiaceae</taxon>
        <taxon>Rhizobium/Agrobacterium group</taxon>
        <taxon>Rhizobium</taxon>
    </lineage>
</organism>
<gene>
    <name evidence="2" type="ORF">BJF95_09595</name>
</gene>
<sequence>MSAEATIRRGVRNARYTTVPNHVFEDDRLSMEARWLLGYLLSKPDNWTVVVGDIVKRGKCGRDKARKMIAELVEIGYAEREQTRDDGKFSASVLVIYDEPRDVVPVADPAASESVAFLPQTDLPATAKPSPVLPSPVKSAPSKDLKIVNTESLPSGEALADDLESAPASDVPEKGQGRVERERASRQFDVWFKAWPKPGSPVFARNAWFALSADDRAACIEKTPTYLAWAKPEELTAPAVYLKGRAWNDVPEDFSTDQAPVRELAKPCGKLWMGTRLEALFGEPTGRFHITKFDEARLANGLISREALLREKRRDHGWPLVCGMQDFARRDVPFFGLLTLKPFVADFQRVERGTPLLDAWRRLHERRGWLFVDGLRDWNYFPPIEDGADDLDAAVEAALEHFKTKISKERTNDAA</sequence>
<dbReference type="Proteomes" id="UP000186894">
    <property type="component" value="Unassembled WGS sequence"/>
</dbReference>
<dbReference type="EMBL" id="MKIM01000027">
    <property type="protein sequence ID" value="OLP44725.1"/>
    <property type="molecule type" value="Genomic_DNA"/>
</dbReference>
<feature type="region of interest" description="Disordered" evidence="1">
    <location>
        <begin position="161"/>
        <end position="180"/>
    </location>
</feature>
<evidence type="ECO:0000313" key="3">
    <source>
        <dbReference type="Proteomes" id="UP000186894"/>
    </source>
</evidence>
<proteinExistence type="predicted"/>
<protein>
    <recommendedName>
        <fullName evidence="4">Helix-turn-helix domain-containing protein</fullName>
    </recommendedName>
</protein>
<reference evidence="2 3" key="1">
    <citation type="submission" date="2016-09" db="EMBL/GenBank/DDBJ databases">
        <title>Rhizobium oryziradicis sp. nov., isolated from the root of rice.</title>
        <authorList>
            <person name="Zhao J."/>
            <person name="Zhang X."/>
        </authorList>
    </citation>
    <scope>NUCLEOTIDE SEQUENCE [LARGE SCALE GENOMIC DNA]</scope>
    <source>
        <strain evidence="2 3">N19</strain>
    </source>
</reference>
<name>A0A1Q8ZRM1_9HYPH</name>
<dbReference type="RefSeq" id="WP_075640238.1">
    <property type="nucleotide sequence ID" value="NZ_MKIM01000027.1"/>
</dbReference>
<dbReference type="STRING" id="1867956.BJF95_09595"/>
<evidence type="ECO:0008006" key="4">
    <source>
        <dbReference type="Google" id="ProtNLM"/>
    </source>
</evidence>